<feature type="chain" id="PRO_5035263613" evidence="2">
    <location>
        <begin position="22"/>
        <end position="1000"/>
    </location>
</feature>
<evidence type="ECO:0000313" key="4">
    <source>
        <dbReference type="Proteomes" id="UP000708208"/>
    </source>
</evidence>
<dbReference type="EMBL" id="CAJVCH010251058">
    <property type="protein sequence ID" value="CAG7733561.1"/>
    <property type="molecule type" value="Genomic_DNA"/>
</dbReference>
<dbReference type="PANTHER" id="PTHR24299:SF55">
    <property type="entry name" value="OS07G0293000 PROTEIN"/>
    <property type="match status" value="1"/>
</dbReference>
<dbReference type="AlphaFoldDB" id="A0A8J2KE88"/>
<organism evidence="3 4">
    <name type="scientific">Allacma fusca</name>
    <dbReference type="NCBI Taxonomy" id="39272"/>
    <lineage>
        <taxon>Eukaryota</taxon>
        <taxon>Metazoa</taxon>
        <taxon>Ecdysozoa</taxon>
        <taxon>Arthropoda</taxon>
        <taxon>Hexapoda</taxon>
        <taxon>Collembola</taxon>
        <taxon>Symphypleona</taxon>
        <taxon>Sminthuridae</taxon>
        <taxon>Allacma</taxon>
    </lineage>
</organism>
<protein>
    <submittedName>
        <fullName evidence="3">Uncharacterized protein</fullName>
    </submittedName>
</protein>
<feature type="transmembrane region" description="Helical" evidence="1">
    <location>
        <begin position="594"/>
        <end position="613"/>
    </location>
</feature>
<name>A0A8J2KE88_9HEXA</name>
<reference evidence="3" key="1">
    <citation type="submission" date="2021-06" db="EMBL/GenBank/DDBJ databases">
        <authorList>
            <person name="Hodson N. C."/>
            <person name="Mongue J. A."/>
            <person name="Jaron S. K."/>
        </authorList>
    </citation>
    <scope>NUCLEOTIDE SEQUENCE</scope>
</reference>
<feature type="transmembrane region" description="Helical" evidence="1">
    <location>
        <begin position="525"/>
        <end position="543"/>
    </location>
</feature>
<feature type="signal peptide" evidence="2">
    <location>
        <begin position="1"/>
        <end position="21"/>
    </location>
</feature>
<keyword evidence="1" id="KW-0472">Membrane</keyword>
<keyword evidence="4" id="KW-1185">Reference proteome</keyword>
<proteinExistence type="predicted"/>
<keyword evidence="1" id="KW-0812">Transmembrane</keyword>
<keyword evidence="1" id="KW-1133">Transmembrane helix</keyword>
<dbReference type="Proteomes" id="UP000708208">
    <property type="component" value="Unassembled WGS sequence"/>
</dbReference>
<comment type="caution">
    <text evidence="3">The sequence shown here is derived from an EMBL/GenBank/DDBJ whole genome shotgun (WGS) entry which is preliminary data.</text>
</comment>
<keyword evidence="2" id="KW-0732">Signal</keyword>
<gene>
    <name evidence="3" type="ORF">AFUS01_LOCUS21999</name>
</gene>
<sequence>MISWILAVFLLFLSLLKIVQKKLGASDSDTPKAPPGPWKLPLLGHLLFLGFFPHEKMLKWKEKYGPIIFLQFGSYPAVPLEVRHAFGPIMLSYLWSIANVLTSFDDDGYRGFAANSFEGATLPPLLALTIHYMCVYYNVLFESGKIDRLSMKQLQDQELNFYVSDWSGIDKYVFRSDWILLFHFNFRVWRWGFGTKLEEEVKWLQYYSLIELPTVLTDLEKPLHERKLSSKVFKTRELNCTVAIYLFNIFDSNENLTVGGISESSDRISLNKYRISWVLGTDSWFYFYYYPSLFSILPLSALIVTTRRSNVTTEVQNVIMQRTASSFRYPSLPPVFILIFDHQDQTSGDEINCNVLGYFYCWYCTDLKHVLIEESNYYATKLQNISFVCQDPKNCYQIMMGVYSDTIKNGRSVVWRVATNTSSLIPLAKTATNESPFQIKNPLSLRNATRIFALRQLNLSFGDWNVGPWDPTAAVFTKGDEFLHIMGDKILIGRTHAYKFITPDRVFQRKLSASGIYLSPLESSLWYVLLGLSAFIVMLMILVSCFSKEHRKWSPIHIVIHFIWIFCAFLEQSRECHEGRRKESGTFDVHSMRFRNTVFGAWLLMIVILVNGYKGALKSDFSLDFPFETEWKSLYDLKNFTLYMPIGDCEKNSTALGNLVHGSSAWWEHCHEQNDIPADCKFIEQLNTGYPSMMKSHGRSINVLDWFLSQTYDFEKSIRQICHEEIGPLMQRMENGTKIAFVIVDDELDYTWGLIQSEISKRRIDLKLGHNKLVEENYLRNLEGWTITEGLNQYHQRVPRSLKVLMTSGIHWLWKRWDTYWFSKYSRPYRGDNENPKNNYKALSLNHSGIQILLRIFFIGMSFNVPSPWKSTHYSPDVKLRQSVILALSFIIIGDCQFRRAGRGEPCKLYDDPFTPGESCDDVAGLSCQEGNPGDFRCDCYEDWIHDPGSNECRIRMGYYCQPERNATIYEARRWTYKCQSNATHTLTCYFKIRKATLLK</sequence>
<evidence type="ECO:0000256" key="1">
    <source>
        <dbReference type="SAM" id="Phobius"/>
    </source>
</evidence>
<evidence type="ECO:0000256" key="2">
    <source>
        <dbReference type="SAM" id="SignalP"/>
    </source>
</evidence>
<dbReference type="PANTHER" id="PTHR24299">
    <property type="entry name" value="CYTOCHROME P450 FAMILY 1"/>
    <property type="match status" value="1"/>
</dbReference>
<accession>A0A8J2KE88</accession>
<evidence type="ECO:0000313" key="3">
    <source>
        <dbReference type="EMBL" id="CAG7733561.1"/>
    </source>
</evidence>